<proteinExistence type="predicted"/>
<evidence type="ECO:0000313" key="1">
    <source>
        <dbReference type="Proteomes" id="UP000887579"/>
    </source>
</evidence>
<sequence length="104" mass="11650">MKLFIYVFAIVLLHALAMPTEDRDDEIDRAEIRDVAVKAAKFKKAFTEFHDVLVKHPQVLDDLSKAVPAPAKTMKTAGGQTQKDKKINKKFFGFITNLIGSIFG</sequence>
<protein>
    <submittedName>
        <fullName evidence="2">Uncharacterized protein</fullName>
    </submittedName>
</protein>
<organism evidence="1 2">
    <name type="scientific">Panagrolaimus sp. ES5</name>
    <dbReference type="NCBI Taxonomy" id="591445"/>
    <lineage>
        <taxon>Eukaryota</taxon>
        <taxon>Metazoa</taxon>
        <taxon>Ecdysozoa</taxon>
        <taxon>Nematoda</taxon>
        <taxon>Chromadorea</taxon>
        <taxon>Rhabditida</taxon>
        <taxon>Tylenchina</taxon>
        <taxon>Panagrolaimomorpha</taxon>
        <taxon>Panagrolaimoidea</taxon>
        <taxon>Panagrolaimidae</taxon>
        <taxon>Panagrolaimus</taxon>
    </lineage>
</organism>
<dbReference type="WBParaSite" id="ES5_v2.g14036.t1">
    <property type="protein sequence ID" value="ES5_v2.g14036.t1"/>
    <property type="gene ID" value="ES5_v2.g14036"/>
</dbReference>
<dbReference type="Proteomes" id="UP000887579">
    <property type="component" value="Unplaced"/>
</dbReference>
<accession>A0AC34FA72</accession>
<evidence type="ECO:0000313" key="2">
    <source>
        <dbReference type="WBParaSite" id="ES5_v2.g14036.t1"/>
    </source>
</evidence>
<name>A0AC34FA72_9BILA</name>
<reference evidence="2" key="1">
    <citation type="submission" date="2022-11" db="UniProtKB">
        <authorList>
            <consortium name="WormBaseParasite"/>
        </authorList>
    </citation>
    <scope>IDENTIFICATION</scope>
</reference>